<gene>
    <name evidence="2" type="ORF">ACFOLH_01815</name>
</gene>
<evidence type="ECO:0000256" key="1">
    <source>
        <dbReference type="SAM" id="Coils"/>
    </source>
</evidence>
<dbReference type="Proteomes" id="UP001595685">
    <property type="component" value="Unassembled WGS sequence"/>
</dbReference>
<feature type="coiled-coil region" evidence="1">
    <location>
        <begin position="11"/>
        <end position="45"/>
    </location>
</feature>
<dbReference type="RefSeq" id="WP_340289347.1">
    <property type="nucleotide sequence ID" value="NZ_JBBEOI010000007.1"/>
</dbReference>
<comment type="caution">
    <text evidence="2">The sequence shown here is derived from an EMBL/GenBank/DDBJ whole genome shotgun (WGS) entry which is preliminary data.</text>
</comment>
<reference evidence="3" key="1">
    <citation type="journal article" date="2019" name="Int. J. Syst. Evol. Microbiol.">
        <title>The Global Catalogue of Microorganisms (GCM) 10K type strain sequencing project: providing services to taxonomists for standard genome sequencing and annotation.</title>
        <authorList>
            <consortium name="The Broad Institute Genomics Platform"/>
            <consortium name="The Broad Institute Genome Sequencing Center for Infectious Disease"/>
            <person name="Wu L."/>
            <person name="Ma J."/>
        </authorList>
    </citation>
    <scope>NUCLEOTIDE SEQUENCE [LARGE SCALE GENOMIC DNA]</scope>
    <source>
        <strain evidence="3">NCAIM B.02333</strain>
    </source>
</reference>
<dbReference type="EMBL" id="JBHRWW010000001">
    <property type="protein sequence ID" value="MFC3687073.1"/>
    <property type="molecule type" value="Genomic_DNA"/>
</dbReference>
<organism evidence="2 3">
    <name type="scientific">Aquipuribacter hungaricus</name>
    <dbReference type="NCBI Taxonomy" id="545624"/>
    <lineage>
        <taxon>Bacteria</taxon>
        <taxon>Bacillati</taxon>
        <taxon>Actinomycetota</taxon>
        <taxon>Actinomycetes</taxon>
        <taxon>Micrococcales</taxon>
        <taxon>Intrasporangiaceae</taxon>
        <taxon>Aquipuribacter</taxon>
    </lineage>
</organism>
<evidence type="ECO:0000313" key="3">
    <source>
        <dbReference type="Proteomes" id="UP001595685"/>
    </source>
</evidence>
<protein>
    <submittedName>
        <fullName evidence="2">Uncharacterized protein</fullName>
    </submittedName>
</protein>
<sequence length="366" mass="40567">MAEVARLVERQRALDAEKDRERARAIAAEEELERVQDRAAALDAELASYSGVEQERLVLVGRLEAAQSSIVRLQQENEIRERHQVILDETAGELAVEQARGYTLTPLLAETFARLYAVAIGLAGTSSDFKAQLDGIDGGLAPDALELVKTAREAAASMEDMTSEVIELFDGLGVPEHHVVDGEGSAADLKRHMAAYKSLIRTKAYADEVSRLDDESQQMISALQSLGARWLNFAKRRKWLQQQIDEFVRIRNGRNVVVPGNQFSGSDELLRPGDVWPYLRGEDVWVLSTLRKKICRPRGREGTLGDRVGPKREAELVESFLRIRPEGGRLWIDADGDVCTRIGSSDIYLGRVDDASKAPLPIKVPA</sequence>
<evidence type="ECO:0000313" key="2">
    <source>
        <dbReference type="EMBL" id="MFC3687073.1"/>
    </source>
</evidence>
<keyword evidence="3" id="KW-1185">Reference proteome</keyword>
<name>A0ABV7WF32_9MICO</name>
<accession>A0ABV7WF32</accession>
<proteinExistence type="predicted"/>
<keyword evidence="1" id="KW-0175">Coiled coil</keyword>